<accession>Q8HMG5</accession>
<geneLocation type="mitochondrion" evidence="2"/>
<name>Q8HMG5_SIRIM</name>
<gene>
    <name evidence="2" type="primary">ATPase 8</name>
</gene>
<keyword evidence="1" id="KW-0812">Transmembrane</keyword>
<organism evidence="2">
    <name type="scientific">Sirembo imberbis</name>
    <name type="common">Golden cusk</name>
    <name type="synonym">Brotula imberbis</name>
    <dbReference type="NCBI Taxonomy" id="181399"/>
    <lineage>
        <taxon>Eukaryota</taxon>
        <taxon>Metazoa</taxon>
        <taxon>Chordata</taxon>
        <taxon>Craniata</taxon>
        <taxon>Vertebrata</taxon>
        <taxon>Euteleostomi</taxon>
        <taxon>Actinopterygii</taxon>
        <taxon>Neopterygii</taxon>
        <taxon>Teleostei</taxon>
        <taxon>Neoteleostei</taxon>
        <taxon>Acanthomorphata</taxon>
        <taxon>Ophidiaria</taxon>
        <taxon>Ophidiiformes</taxon>
        <taxon>Ophidiidae</taxon>
        <taxon>Sirembo</taxon>
    </lineage>
</organism>
<dbReference type="EMBL" id="AP004406">
    <property type="protein sequence ID" value="BAC23194.1"/>
    <property type="molecule type" value="Genomic_DNA"/>
</dbReference>
<proteinExistence type="predicted"/>
<keyword evidence="1" id="KW-0472">Membrane</keyword>
<keyword evidence="2" id="KW-0496">Mitochondrion</keyword>
<evidence type="ECO:0000256" key="1">
    <source>
        <dbReference type="SAM" id="Phobius"/>
    </source>
</evidence>
<keyword evidence="1" id="KW-1133">Transmembrane helix</keyword>
<feature type="transmembrane region" description="Helical" evidence="1">
    <location>
        <begin position="6"/>
        <end position="26"/>
    </location>
</feature>
<evidence type="ECO:0000313" key="2">
    <source>
        <dbReference type="EMBL" id="BAC23194.1"/>
    </source>
</evidence>
<reference evidence="2" key="1">
    <citation type="journal article" date="2003" name="Mol. Phylogenet. Evol.">
        <title>Major patterns of higher teleostean phylogenies: a new perspective based on 100 complete mitochondrial DNA sequences.</title>
        <authorList>
            <person name="Miya M."/>
            <person name="Takeshima H."/>
            <person name="Endo H."/>
            <person name="Ishiguro N.B."/>
            <person name="Inoue J.G."/>
            <person name="Mukai T."/>
            <person name="Satoh T.P."/>
            <person name="Yamaguchi M."/>
            <person name="Kawaguchi A."/>
            <person name="Mabuchi K."/>
            <person name="Shirai S.M."/>
            <person name="Nishida M."/>
        </authorList>
    </citation>
    <scope>NUCLEOTIDE SEQUENCE</scope>
</reference>
<protein>
    <submittedName>
        <fullName evidence="2">ATPase subunit 8</fullName>
    </submittedName>
</protein>
<dbReference type="AlphaFoldDB" id="Q8HMG5"/>
<sequence>MPHLELTSWLLNCWVSWIMILVVIPFKIIELRYVETGAPLLTGYDVSPVPTLPWT</sequence>